<evidence type="ECO:0000313" key="2">
    <source>
        <dbReference type="Proteomes" id="UP000541444"/>
    </source>
</evidence>
<dbReference type="EMBL" id="JACGCM010001854">
    <property type="protein sequence ID" value="KAF6148241.1"/>
    <property type="molecule type" value="Genomic_DNA"/>
</dbReference>
<keyword evidence="2" id="KW-1185">Reference proteome</keyword>
<proteinExistence type="predicted"/>
<accession>A0A7J7M034</accession>
<dbReference type="AlphaFoldDB" id="A0A7J7M034"/>
<organism evidence="1 2">
    <name type="scientific">Kingdonia uniflora</name>
    <dbReference type="NCBI Taxonomy" id="39325"/>
    <lineage>
        <taxon>Eukaryota</taxon>
        <taxon>Viridiplantae</taxon>
        <taxon>Streptophyta</taxon>
        <taxon>Embryophyta</taxon>
        <taxon>Tracheophyta</taxon>
        <taxon>Spermatophyta</taxon>
        <taxon>Magnoliopsida</taxon>
        <taxon>Ranunculales</taxon>
        <taxon>Circaeasteraceae</taxon>
        <taxon>Kingdonia</taxon>
    </lineage>
</organism>
<evidence type="ECO:0000313" key="1">
    <source>
        <dbReference type="EMBL" id="KAF6148241.1"/>
    </source>
</evidence>
<gene>
    <name evidence="1" type="ORF">GIB67_012016</name>
</gene>
<comment type="caution">
    <text evidence="1">The sequence shown here is derived from an EMBL/GenBank/DDBJ whole genome shotgun (WGS) entry which is preliminary data.</text>
</comment>
<protein>
    <submittedName>
        <fullName evidence="1">Uncharacterized protein</fullName>
    </submittedName>
</protein>
<reference evidence="1 2" key="1">
    <citation type="journal article" date="2020" name="IScience">
        <title>Genome Sequencing of the Endangered Kingdonia uniflora (Circaeasteraceae, Ranunculales) Reveals Potential Mechanisms of Evolutionary Specialization.</title>
        <authorList>
            <person name="Sun Y."/>
            <person name="Deng T."/>
            <person name="Zhang A."/>
            <person name="Moore M.J."/>
            <person name="Landis J.B."/>
            <person name="Lin N."/>
            <person name="Zhang H."/>
            <person name="Zhang X."/>
            <person name="Huang J."/>
            <person name="Zhang X."/>
            <person name="Sun H."/>
            <person name="Wang H."/>
        </authorList>
    </citation>
    <scope>NUCLEOTIDE SEQUENCE [LARGE SCALE GENOMIC DNA]</scope>
    <source>
        <strain evidence="1">TB1705</strain>
        <tissue evidence="1">Leaf</tissue>
    </source>
</reference>
<name>A0A7J7M034_9MAGN</name>
<sequence length="247" mass="28295">MYIDGDMHIFENIDGDQFYYQGLLEYIMSNVVGINKVISPISGIVVKTLCIGEIVDVCDDTSLYKMWNCSDVDNTWDVYFYVYAVPIEVVPPPLIKQLDVVMMKPDEGPPICPTSQVEVEVESTQFDLLQHESTQFDPLLHEAIARETNLDSLDAEEGYYSNHLSVDGDDGPTQADIDRCDDEFKDLAKEYDNIFATQEAEVYYTTLPVHNPELKMVIGMEWPTVDVCRAFLRQWAIVNKHQFQQKK</sequence>
<dbReference type="Proteomes" id="UP000541444">
    <property type="component" value="Unassembled WGS sequence"/>
</dbReference>